<accession>A0A5B8U9A0</accession>
<dbReference type="EMBL" id="CP042430">
    <property type="protein sequence ID" value="QEC49610.1"/>
    <property type="molecule type" value="Genomic_DNA"/>
</dbReference>
<dbReference type="OrthoDB" id="5244956at2"/>
<keyword evidence="2" id="KW-0472">Membrane</keyword>
<dbReference type="KEGG" id="bsol:FSW04_19895"/>
<evidence type="ECO:0000256" key="1">
    <source>
        <dbReference type="SAM" id="MobiDB-lite"/>
    </source>
</evidence>
<evidence type="ECO:0000256" key="2">
    <source>
        <dbReference type="SAM" id="Phobius"/>
    </source>
</evidence>
<name>A0A5B8U9A0_9ACTN</name>
<reference evidence="3 4" key="1">
    <citation type="journal article" date="2018" name="J. Microbiol.">
        <title>Baekduia soli gen. nov., sp. nov., a novel bacterium isolated from the soil of Baekdu Mountain and proposal of a novel family name, Baekduiaceae fam. nov.</title>
        <authorList>
            <person name="An D.S."/>
            <person name="Siddiqi M.Z."/>
            <person name="Kim K.H."/>
            <person name="Yu H.S."/>
            <person name="Im W.T."/>
        </authorList>
    </citation>
    <scope>NUCLEOTIDE SEQUENCE [LARGE SCALE GENOMIC DNA]</scope>
    <source>
        <strain evidence="3 4">BR7-21</strain>
    </source>
</reference>
<protein>
    <submittedName>
        <fullName evidence="3">Uncharacterized protein</fullName>
    </submittedName>
</protein>
<gene>
    <name evidence="3" type="ORF">FSW04_19895</name>
</gene>
<dbReference type="Proteomes" id="UP000321805">
    <property type="component" value="Chromosome"/>
</dbReference>
<evidence type="ECO:0000313" key="3">
    <source>
        <dbReference type="EMBL" id="QEC49610.1"/>
    </source>
</evidence>
<dbReference type="AlphaFoldDB" id="A0A5B8U9A0"/>
<feature type="transmembrane region" description="Helical" evidence="2">
    <location>
        <begin position="43"/>
        <end position="65"/>
    </location>
</feature>
<keyword evidence="2" id="KW-1133">Transmembrane helix</keyword>
<dbReference type="RefSeq" id="WP_146921975.1">
    <property type="nucleotide sequence ID" value="NZ_CP042430.1"/>
</dbReference>
<keyword evidence="2" id="KW-0812">Transmembrane</keyword>
<evidence type="ECO:0000313" key="4">
    <source>
        <dbReference type="Proteomes" id="UP000321805"/>
    </source>
</evidence>
<organism evidence="3 4">
    <name type="scientific">Baekduia soli</name>
    <dbReference type="NCBI Taxonomy" id="496014"/>
    <lineage>
        <taxon>Bacteria</taxon>
        <taxon>Bacillati</taxon>
        <taxon>Actinomycetota</taxon>
        <taxon>Thermoleophilia</taxon>
        <taxon>Solirubrobacterales</taxon>
        <taxon>Baekduiaceae</taxon>
        <taxon>Baekduia</taxon>
    </lineage>
</organism>
<keyword evidence="4" id="KW-1185">Reference proteome</keyword>
<feature type="region of interest" description="Disordered" evidence="1">
    <location>
        <begin position="67"/>
        <end position="86"/>
    </location>
</feature>
<sequence length="86" mass="9342">MTATLILGAVGAKAFYFLYVWLASAWAASWLSDRKGYGEKWGLGTGLVLSLIGVAIWLVVPARPLSKWSRRRKQRSGGDDAGNVTT</sequence>
<proteinExistence type="predicted"/>